<keyword evidence="3" id="KW-0067">ATP-binding</keyword>
<dbReference type="Pfam" id="PF00437">
    <property type="entry name" value="T2SSE"/>
    <property type="match status" value="1"/>
</dbReference>
<dbReference type="Proteomes" id="UP001189143">
    <property type="component" value="Unassembled WGS sequence"/>
</dbReference>
<dbReference type="RefSeq" id="WP_317049549.1">
    <property type="nucleotide sequence ID" value="NZ_CAMRXE010000242.1"/>
</dbReference>
<comment type="similarity">
    <text evidence="1">Belongs to the GSP E family.</text>
</comment>
<dbReference type="EMBL" id="CAMTCP010000210">
    <property type="protein sequence ID" value="CAI3586501.1"/>
    <property type="molecule type" value="Genomic_DNA"/>
</dbReference>
<dbReference type="GO" id="GO:0016887">
    <property type="term" value="F:ATP hydrolysis activity"/>
    <property type="evidence" value="ECO:0007669"/>
    <property type="project" value="TreeGrafter"/>
</dbReference>
<evidence type="ECO:0000256" key="3">
    <source>
        <dbReference type="ARBA" id="ARBA00022840"/>
    </source>
</evidence>
<evidence type="ECO:0000256" key="2">
    <source>
        <dbReference type="ARBA" id="ARBA00022741"/>
    </source>
</evidence>
<sequence>MLSISLLFILNLQALGDLSHDKRYLFTIGDPIEVTLKNVNQMNLNKKLGIDFSSGLRNILRQDPDVIMIGEIRDKETADMCIRASITGHKVYSTLHCKSPREVYLRLINMGVDSNLLVEALGGIISQKLIKILCDDCKEIDNVNKYKNFMLFKKRGCKNCNYTGYITRKLISSVYYLKNSNKKNIEEIYADKNYLCNTHMKSQMEELIAKGKIPYADYFNFLEGEDLNEL</sequence>
<dbReference type="PANTHER" id="PTHR30258:SF1">
    <property type="entry name" value="PROTEIN TRANSPORT PROTEIN HOFB HOMOLOG"/>
    <property type="match status" value="1"/>
</dbReference>
<dbReference type="InterPro" id="IPR027417">
    <property type="entry name" value="P-loop_NTPase"/>
</dbReference>
<dbReference type="GO" id="GO:0005886">
    <property type="term" value="C:plasma membrane"/>
    <property type="evidence" value="ECO:0007669"/>
    <property type="project" value="TreeGrafter"/>
</dbReference>
<keyword evidence="2" id="KW-0547">Nucleotide-binding</keyword>
<dbReference type="PROSITE" id="PS00662">
    <property type="entry name" value="T2SP_E"/>
    <property type="match status" value="1"/>
</dbReference>
<feature type="domain" description="Bacterial type II secretion system protein E" evidence="4">
    <location>
        <begin position="60"/>
        <end position="74"/>
    </location>
</feature>
<dbReference type="SUPFAM" id="SSF52540">
    <property type="entry name" value="P-loop containing nucleoside triphosphate hydrolases"/>
    <property type="match status" value="1"/>
</dbReference>
<name>A0AAD2DD32_9CLOT</name>
<proteinExistence type="inferred from homology"/>
<comment type="caution">
    <text evidence="5">The sequence shown here is derived from an EMBL/GenBank/DDBJ whole genome shotgun (WGS) entry which is preliminary data.</text>
</comment>
<protein>
    <submittedName>
        <fullName evidence="5">Type IV pilus assembly ATPase protein PilB</fullName>
    </submittedName>
</protein>
<evidence type="ECO:0000256" key="1">
    <source>
        <dbReference type="ARBA" id="ARBA00006611"/>
    </source>
</evidence>
<dbReference type="Gene3D" id="3.40.50.300">
    <property type="entry name" value="P-loop containing nucleotide triphosphate hydrolases"/>
    <property type="match status" value="1"/>
</dbReference>
<dbReference type="PANTHER" id="PTHR30258">
    <property type="entry name" value="TYPE II SECRETION SYSTEM PROTEIN GSPE-RELATED"/>
    <property type="match status" value="1"/>
</dbReference>
<dbReference type="AlphaFoldDB" id="A0AAD2DD32"/>
<organism evidence="5 6">
    <name type="scientific">Clostridium neonatale</name>
    <dbReference type="NCBI Taxonomy" id="137838"/>
    <lineage>
        <taxon>Bacteria</taxon>
        <taxon>Bacillati</taxon>
        <taxon>Bacillota</taxon>
        <taxon>Clostridia</taxon>
        <taxon>Eubacteriales</taxon>
        <taxon>Clostridiaceae</taxon>
        <taxon>Clostridium</taxon>
    </lineage>
</organism>
<dbReference type="GO" id="GO:0005524">
    <property type="term" value="F:ATP binding"/>
    <property type="evidence" value="ECO:0007669"/>
    <property type="project" value="UniProtKB-KW"/>
</dbReference>
<evidence type="ECO:0000313" key="5">
    <source>
        <dbReference type="EMBL" id="CAI3586501.1"/>
    </source>
</evidence>
<gene>
    <name evidence="5" type="ORF">CNEO2_280001</name>
</gene>
<accession>A0AAD2DD32</accession>
<evidence type="ECO:0000313" key="6">
    <source>
        <dbReference type="Proteomes" id="UP001189143"/>
    </source>
</evidence>
<dbReference type="InterPro" id="IPR001482">
    <property type="entry name" value="T2SS/T4SS_dom"/>
</dbReference>
<reference evidence="5" key="1">
    <citation type="submission" date="2022-10" db="EMBL/GenBank/DDBJ databases">
        <authorList>
            <person name="Aires J."/>
            <person name="Mesa V."/>
        </authorList>
    </citation>
    <scope>NUCLEOTIDE SEQUENCE</scope>
    <source>
        <strain evidence="5">Clostridium neonatale JD116</strain>
    </source>
</reference>
<evidence type="ECO:0000259" key="4">
    <source>
        <dbReference type="PROSITE" id="PS00662"/>
    </source>
</evidence>